<dbReference type="EMBL" id="CP034348">
    <property type="protein sequence ID" value="QGX97379.1"/>
    <property type="molecule type" value="Genomic_DNA"/>
</dbReference>
<keyword evidence="4" id="KW-1185">Reference proteome</keyword>
<feature type="chain" id="PRO_5026267410" evidence="1">
    <location>
        <begin position="20"/>
        <end position="323"/>
    </location>
</feature>
<dbReference type="RefSeq" id="WP_157706015.1">
    <property type="nucleotide sequence ID" value="NZ_CP034348.1"/>
</dbReference>
<proteinExistence type="predicted"/>
<dbReference type="Gene3D" id="2.70.70.10">
    <property type="entry name" value="Glucose Permease (Domain IIA)"/>
    <property type="match status" value="1"/>
</dbReference>
<dbReference type="InterPro" id="IPR016047">
    <property type="entry name" value="M23ase_b-sheet_dom"/>
</dbReference>
<keyword evidence="1" id="KW-0732">Signal</keyword>
<dbReference type="AlphaFoldDB" id="A0A6I6IKI5"/>
<evidence type="ECO:0000313" key="3">
    <source>
        <dbReference type="EMBL" id="QGX97379.1"/>
    </source>
</evidence>
<dbReference type="PANTHER" id="PTHR21666:SF270">
    <property type="entry name" value="MUREIN HYDROLASE ACTIVATOR ENVC"/>
    <property type="match status" value="1"/>
</dbReference>
<feature type="domain" description="M23ase beta-sheet core" evidence="2">
    <location>
        <begin position="76"/>
        <end position="180"/>
    </location>
</feature>
<evidence type="ECO:0000256" key="1">
    <source>
        <dbReference type="SAM" id="SignalP"/>
    </source>
</evidence>
<dbReference type="Pfam" id="PF01551">
    <property type="entry name" value="Peptidase_M23"/>
    <property type="match status" value="1"/>
</dbReference>
<dbReference type="InterPro" id="IPR011055">
    <property type="entry name" value="Dup_hybrid_motif"/>
</dbReference>
<dbReference type="SUPFAM" id="SSF51261">
    <property type="entry name" value="Duplicated hybrid motif"/>
    <property type="match status" value="1"/>
</dbReference>
<dbReference type="KEGG" id="rom:EI983_03430"/>
<dbReference type="CDD" id="cd12797">
    <property type="entry name" value="M23_peptidase"/>
    <property type="match status" value="1"/>
</dbReference>
<dbReference type="InterPro" id="IPR050570">
    <property type="entry name" value="Cell_wall_metabolism_enzyme"/>
</dbReference>
<sequence length="323" mass="33989">MRAPLFIAALAMTTQAAPAGPPELVWPLDCVQGQTCYIEDYVDADPGPGQADYTCGLKSRDGHRGTDIVLRDFAMISAGVAVRAAAPGVVSAMRDGMEDVAVTAETRAEISKQGCGNAVRIDHGDGWQTLYCHLKKGSVAVRSGDRVDAGQQIGLVGLSGLTNIPHLHIGVLRDGVVIDPFAPEHTTRCGAPDGPGLWAETPIYHQTGFITAGMATGVPSFDAVKSGAARADTAHPSEPLVLYGHFHHAQTGDVLTLSADGPEGEIFSHSEVLKSPNASQFKAFGRKAPPGGWPEGAYRGIARLTRAGELIAWRHADIEVTSQ</sequence>
<gene>
    <name evidence="3" type="ORF">EI983_03430</name>
</gene>
<dbReference type="PANTHER" id="PTHR21666">
    <property type="entry name" value="PEPTIDASE-RELATED"/>
    <property type="match status" value="1"/>
</dbReference>
<accession>A0A6I6IKI5</accession>
<organism evidence="3 4">
    <name type="scientific">Roseovarius faecimaris</name>
    <dbReference type="NCBI Taxonomy" id="2494550"/>
    <lineage>
        <taxon>Bacteria</taxon>
        <taxon>Pseudomonadati</taxon>
        <taxon>Pseudomonadota</taxon>
        <taxon>Alphaproteobacteria</taxon>
        <taxon>Rhodobacterales</taxon>
        <taxon>Roseobacteraceae</taxon>
        <taxon>Roseovarius</taxon>
    </lineage>
</organism>
<name>A0A6I6IKI5_9RHOB</name>
<evidence type="ECO:0000313" key="4">
    <source>
        <dbReference type="Proteomes" id="UP000428330"/>
    </source>
</evidence>
<protein>
    <submittedName>
        <fullName evidence="3">M23 family metallopeptidase</fullName>
    </submittedName>
</protein>
<dbReference type="GO" id="GO:0004222">
    <property type="term" value="F:metalloendopeptidase activity"/>
    <property type="evidence" value="ECO:0007669"/>
    <property type="project" value="TreeGrafter"/>
</dbReference>
<feature type="signal peptide" evidence="1">
    <location>
        <begin position="1"/>
        <end position="19"/>
    </location>
</feature>
<reference evidence="4" key="1">
    <citation type="submission" date="2018-12" db="EMBL/GenBank/DDBJ databases">
        <title>Complete genome sequence of Roseovarius sp. MME-070.</title>
        <authorList>
            <person name="Nam Y.-D."/>
            <person name="Kang J."/>
            <person name="Chung W.-H."/>
            <person name="Park Y.S."/>
        </authorList>
    </citation>
    <scope>NUCLEOTIDE SEQUENCE [LARGE SCALE GENOMIC DNA]</scope>
    <source>
        <strain evidence="4">MME-070</strain>
    </source>
</reference>
<dbReference type="Proteomes" id="UP000428330">
    <property type="component" value="Chromosome"/>
</dbReference>
<evidence type="ECO:0000259" key="2">
    <source>
        <dbReference type="Pfam" id="PF01551"/>
    </source>
</evidence>
<dbReference type="OrthoDB" id="5489603at2"/>